<feature type="transmembrane region" description="Helical" evidence="6">
    <location>
        <begin position="478"/>
        <end position="500"/>
    </location>
</feature>
<dbReference type="STRING" id="1817883.A3G31_00515"/>
<dbReference type="Pfam" id="PF00361">
    <property type="entry name" value="Proton_antipo_M"/>
    <property type="match status" value="1"/>
</dbReference>
<protein>
    <submittedName>
        <fullName evidence="9">NADH-quinone oxidoreductase subunit L</fullName>
    </submittedName>
</protein>
<dbReference type="Gene3D" id="1.20.5.2700">
    <property type="match status" value="2"/>
</dbReference>
<evidence type="ECO:0000259" key="7">
    <source>
        <dbReference type="Pfam" id="PF00361"/>
    </source>
</evidence>
<dbReference type="AlphaFoldDB" id="A0A1F7SI05"/>
<name>A0A1F7SI05_9BACT</name>
<dbReference type="Proteomes" id="UP000178082">
    <property type="component" value="Unassembled WGS sequence"/>
</dbReference>
<sequence>MELIFLVPLFPALGSLINGVLGLLIPSYRKKEKMIHTVACGAVILSCAVALWVIANFIFLNPPHNHIFELTLFDWIVASDFKTEVGFQIDPLSCVMLFLVTFVGMLIHIYSTGYMHGEEGYYRFFTYLNLFMFSMLILILGNNFLLMFVGWEGVGLCSYLLIGYYFTKKSAADAGKKAFIVNRIGDFGFVLAVMAIFYVFGTVDYIDVFSSIEQHKDLLLKTTSIFGFTFVTVITLSLFVGAIGKSAQIPLYVWLPDAMEGPTPVSALIHAATMVTAGVYMVARCNHLFELAPFSLAVVAVVGAVTAIFSASIGLVQNDIKKVLAYSTVSQLGYMFLGCGVGAYGAGIFHLLTHGFFKACLFLGSGSIIHALSGEQDIRNMGDLKSHMPRTYWTFLFATLAIAGIPPFAGFFSKDEILFKAFTAEQLGNLRFILWGIGATSAFMTSFYMFRLVNMVFRGTSRVSREAMHHLHESPSNITIPLAILGGFSLVGGFIGIPLIPGANLFHNFLSPIFGEHHSPHSGGHEKFGLEVTLMVVSVLVAIGGMLLAKKLYIISPHIAENFKNKYSSVYKLLLNKYYVDEIYEKIIINPCKNFSRRLWKWDEKGVDGVVNGVAGFTLGSSFLSFLWDEYVVDGAVNGIGYIVKASSRAGKKLQSGFVTTYAFIMLSGIFIFVSLYLIFR</sequence>
<gene>
    <name evidence="9" type="ORF">A3G31_00515</name>
</gene>
<dbReference type="GO" id="GO:0015990">
    <property type="term" value="P:electron transport coupled proton transport"/>
    <property type="evidence" value="ECO:0007669"/>
    <property type="project" value="TreeGrafter"/>
</dbReference>
<proteinExistence type="predicted"/>
<feature type="transmembrane region" description="Helical" evidence="6">
    <location>
        <begin position="659"/>
        <end position="680"/>
    </location>
</feature>
<dbReference type="PRINTS" id="PR01435">
    <property type="entry name" value="NPOXDRDTASE5"/>
</dbReference>
<evidence type="ECO:0000256" key="5">
    <source>
        <dbReference type="RuleBase" id="RU000320"/>
    </source>
</evidence>
<dbReference type="PANTHER" id="PTHR42829:SF2">
    <property type="entry name" value="NADH-UBIQUINONE OXIDOREDUCTASE CHAIN 5"/>
    <property type="match status" value="1"/>
</dbReference>
<dbReference type="GO" id="GO:0016020">
    <property type="term" value="C:membrane"/>
    <property type="evidence" value="ECO:0007669"/>
    <property type="project" value="UniProtKB-SubCell"/>
</dbReference>
<feature type="transmembrane region" description="Helical" evidence="6">
    <location>
        <begin position="121"/>
        <end position="140"/>
    </location>
</feature>
<dbReference type="PANTHER" id="PTHR42829">
    <property type="entry name" value="NADH-UBIQUINONE OXIDOREDUCTASE CHAIN 5"/>
    <property type="match status" value="1"/>
</dbReference>
<feature type="transmembrane region" description="Helical" evidence="6">
    <location>
        <begin position="6"/>
        <end position="25"/>
    </location>
</feature>
<reference evidence="9 10" key="1">
    <citation type="journal article" date="2016" name="Nat. Commun.">
        <title>Thousands of microbial genomes shed light on interconnected biogeochemical processes in an aquifer system.</title>
        <authorList>
            <person name="Anantharaman K."/>
            <person name="Brown C.T."/>
            <person name="Hug L.A."/>
            <person name="Sharon I."/>
            <person name="Castelle C.J."/>
            <person name="Probst A.J."/>
            <person name="Thomas B.C."/>
            <person name="Singh A."/>
            <person name="Wilkins M.J."/>
            <person name="Karaoz U."/>
            <person name="Brodie E.L."/>
            <person name="Williams K.H."/>
            <person name="Hubbard S.S."/>
            <person name="Banfield J.F."/>
        </authorList>
    </citation>
    <scope>NUCLEOTIDE SEQUENCE [LARGE SCALE GENOMIC DNA]</scope>
</reference>
<accession>A0A1F7SI05</accession>
<dbReference type="EMBL" id="MGDI01000029">
    <property type="protein sequence ID" value="OGL52864.1"/>
    <property type="molecule type" value="Genomic_DNA"/>
</dbReference>
<keyword evidence="3 6" id="KW-1133">Transmembrane helix</keyword>
<feature type="transmembrane region" description="Helical" evidence="6">
    <location>
        <begin position="265"/>
        <end position="283"/>
    </location>
</feature>
<evidence type="ECO:0000256" key="4">
    <source>
        <dbReference type="ARBA" id="ARBA00023136"/>
    </source>
</evidence>
<dbReference type="Pfam" id="PF00662">
    <property type="entry name" value="Proton_antipo_N"/>
    <property type="match status" value="1"/>
</dbReference>
<dbReference type="GO" id="GO:0008137">
    <property type="term" value="F:NADH dehydrogenase (ubiquinone) activity"/>
    <property type="evidence" value="ECO:0007669"/>
    <property type="project" value="InterPro"/>
</dbReference>
<feature type="transmembrane region" description="Helical" evidence="6">
    <location>
        <begin position="295"/>
        <end position="316"/>
    </location>
</feature>
<dbReference type="GO" id="GO:0042773">
    <property type="term" value="P:ATP synthesis coupled electron transport"/>
    <property type="evidence" value="ECO:0007669"/>
    <property type="project" value="InterPro"/>
</dbReference>
<evidence type="ECO:0000313" key="9">
    <source>
        <dbReference type="EMBL" id="OGL52864.1"/>
    </source>
</evidence>
<feature type="transmembrane region" description="Helical" evidence="6">
    <location>
        <begin position="432"/>
        <end position="457"/>
    </location>
</feature>
<dbReference type="GO" id="GO:0048038">
    <property type="term" value="F:quinone binding"/>
    <property type="evidence" value="ECO:0007669"/>
    <property type="project" value="UniProtKB-KW"/>
</dbReference>
<feature type="transmembrane region" description="Helical" evidence="6">
    <location>
        <begin position="37"/>
        <end position="60"/>
    </location>
</feature>
<evidence type="ECO:0000256" key="2">
    <source>
        <dbReference type="ARBA" id="ARBA00022692"/>
    </source>
</evidence>
<organism evidence="9 10">
    <name type="scientific">Candidatus Schekmanbacteria bacterium RIFCSPLOWO2_12_FULL_38_15</name>
    <dbReference type="NCBI Taxonomy" id="1817883"/>
    <lineage>
        <taxon>Bacteria</taxon>
        <taxon>Candidatus Schekmaniibacteriota</taxon>
    </lineage>
</organism>
<dbReference type="NCBIfam" id="TIGR01974">
    <property type="entry name" value="NDH_I_L"/>
    <property type="match status" value="1"/>
</dbReference>
<dbReference type="NCBIfam" id="NF005141">
    <property type="entry name" value="PRK06590.1"/>
    <property type="match status" value="1"/>
</dbReference>
<feature type="transmembrane region" description="Helical" evidence="6">
    <location>
        <begin position="89"/>
        <end position="109"/>
    </location>
</feature>
<dbReference type="InterPro" id="IPR001750">
    <property type="entry name" value="ND/Mrp_TM"/>
</dbReference>
<evidence type="ECO:0000256" key="1">
    <source>
        <dbReference type="ARBA" id="ARBA00004127"/>
    </source>
</evidence>
<dbReference type="PRINTS" id="PR01434">
    <property type="entry name" value="NADHDHGNASE5"/>
</dbReference>
<feature type="transmembrane region" description="Helical" evidence="6">
    <location>
        <begin position="392"/>
        <end position="412"/>
    </location>
</feature>
<keyword evidence="4 6" id="KW-0472">Membrane</keyword>
<dbReference type="InterPro" id="IPR003945">
    <property type="entry name" value="NU5C-like"/>
</dbReference>
<feature type="transmembrane region" description="Helical" evidence="6">
    <location>
        <begin position="187"/>
        <end position="205"/>
    </location>
</feature>
<evidence type="ECO:0000256" key="3">
    <source>
        <dbReference type="ARBA" id="ARBA00022989"/>
    </source>
</evidence>
<feature type="transmembrane region" description="Helical" evidence="6">
    <location>
        <begin position="351"/>
        <end position="372"/>
    </location>
</feature>
<feature type="transmembrane region" description="Helical" evidence="6">
    <location>
        <begin position="146"/>
        <end position="166"/>
    </location>
</feature>
<evidence type="ECO:0000256" key="6">
    <source>
        <dbReference type="SAM" id="Phobius"/>
    </source>
</evidence>
<feature type="transmembrane region" description="Helical" evidence="6">
    <location>
        <begin position="323"/>
        <end position="345"/>
    </location>
</feature>
<feature type="transmembrane region" description="Helical" evidence="6">
    <location>
        <begin position="225"/>
        <end position="244"/>
    </location>
</feature>
<comment type="caution">
    <text evidence="9">The sequence shown here is derived from an EMBL/GenBank/DDBJ whole genome shotgun (WGS) entry which is preliminary data.</text>
</comment>
<dbReference type="InterPro" id="IPR001516">
    <property type="entry name" value="Proton_antipo_N"/>
</dbReference>
<evidence type="ECO:0000259" key="8">
    <source>
        <dbReference type="Pfam" id="PF00662"/>
    </source>
</evidence>
<dbReference type="GO" id="GO:0012505">
    <property type="term" value="C:endomembrane system"/>
    <property type="evidence" value="ECO:0007669"/>
    <property type="project" value="UniProtKB-SubCell"/>
</dbReference>
<feature type="domain" description="NADH:quinone oxidoreductase/Mrp antiporter transmembrane" evidence="7">
    <location>
        <begin position="142"/>
        <end position="427"/>
    </location>
</feature>
<feature type="transmembrane region" description="Helical" evidence="6">
    <location>
        <begin position="528"/>
        <end position="549"/>
    </location>
</feature>
<feature type="domain" description="NADH-Ubiquinone oxidoreductase (complex I) chain 5 N-terminal" evidence="8">
    <location>
        <begin position="75"/>
        <end position="125"/>
    </location>
</feature>
<dbReference type="GO" id="GO:0003954">
    <property type="term" value="F:NADH dehydrogenase activity"/>
    <property type="evidence" value="ECO:0007669"/>
    <property type="project" value="TreeGrafter"/>
</dbReference>
<evidence type="ECO:0000313" key="10">
    <source>
        <dbReference type="Proteomes" id="UP000178082"/>
    </source>
</evidence>
<dbReference type="InterPro" id="IPR018393">
    <property type="entry name" value="NADHpl_OxRdtase_5_subgr"/>
</dbReference>
<comment type="subcellular location">
    <subcellularLocation>
        <location evidence="1">Endomembrane system</location>
        <topology evidence="1">Multi-pass membrane protein</topology>
    </subcellularLocation>
    <subcellularLocation>
        <location evidence="5">Membrane</location>
        <topology evidence="5">Multi-pass membrane protein</topology>
    </subcellularLocation>
</comment>
<keyword evidence="2 5" id="KW-0812">Transmembrane</keyword>